<protein>
    <submittedName>
        <fullName evidence="2">ATPase</fullName>
    </submittedName>
</protein>
<dbReference type="Proteomes" id="UP000287247">
    <property type="component" value="Unassembled WGS sequence"/>
</dbReference>
<sequence>MDVKQVSQWMDEQVFQQSGKRLDDVQKAIIDGSFEGKSYKNIGSECNRKRYLVRKINQDKILFDLSPVFKEYLITCY</sequence>
<dbReference type="AlphaFoldDB" id="A0A401IHN7"/>
<evidence type="ECO:0000313" key="2">
    <source>
        <dbReference type="EMBL" id="GBF80802.1"/>
    </source>
</evidence>
<accession>A0A401IHN7</accession>
<comment type="caution">
    <text evidence="2">The sequence shown here is derived from an EMBL/GenBank/DDBJ whole genome shotgun (WGS) entry which is preliminary data.</text>
</comment>
<gene>
    <name evidence="2" type="ORF">AsFPU1_2207</name>
</gene>
<dbReference type="OrthoDB" id="568954at2"/>
<evidence type="ECO:0000259" key="1">
    <source>
        <dbReference type="Pfam" id="PF26355"/>
    </source>
</evidence>
<dbReference type="Pfam" id="PF26355">
    <property type="entry name" value="HTH_VMAP-M9"/>
    <property type="match status" value="1"/>
</dbReference>
<dbReference type="InterPro" id="IPR058651">
    <property type="entry name" value="HTH_VMAP-M9"/>
</dbReference>
<dbReference type="EMBL" id="BDQK01000013">
    <property type="protein sequence ID" value="GBF80802.1"/>
    <property type="molecule type" value="Genomic_DNA"/>
</dbReference>
<keyword evidence="3" id="KW-1185">Reference proteome</keyword>
<name>A0A401IHN7_APHSA</name>
<evidence type="ECO:0000313" key="3">
    <source>
        <dbReference type="Proteomes" id="UP000287247"/>
    </source>
</evidence>
<organism evidence="2 3">
    <name type="scientific">Aphanothece sacrum FPU1</name>
    <dbReference type="NCBI Taxonomy" id="1920663"/>
    <lineage>
        <taxon>Bacteria</taxon>
        <taxon>Bacillati</taxon>
        <taxon>Cyanobacteriota</taxon>
        <taxon>Cyanophyceae</taxon>
        <taxon>Oscillatoriophycideae</taxon>
        <taxon>Chroococcales</taxon>
        <taxon>Aphanothecaceae</taxon>
        <taxon>Aphanothece</taxon>
    </lineage>
</organism>
<proteinExistence type="predicted"/>
<reference evidence="3" key="1">
    <citation type="submission" date="2017-05" db="EMBL/GenBank/DDBJ databases">
        <title>Physiological properties and genetic analysis related to exopolysaccharide production of fresh-water unicellular cyanobacterium Aphanothece sacrum, Suizenji Nori, that has been cultured as a food source in Japan.</title>
        <authorList>
            <person name="Kanesaki Y."/>
            <person name="Yoshikawa S."/>
            <person name="Ohki K."/>
        </authorList>
    </citation>
    <scope>NUCLEOTIDE SEQUENCE [LARGE SCALE GENOMIC DNA]</scope>
    <source>
        <strain evidence="3">FPU1</strain>
    </source>
</reference>
<dbReference type="RefSeq" id="WP_124970607.1">
    <property type="nucleotide sequence ID" value="NZ_BDQK01000013.1"/>
</dbReference>
<feature type="domain" description="vWA-MoxR associated protein N-terminal HTH" evidence="1">
    <location>
        <begin position="1"/>
        <end position="66"/>
    </location>
</feature>